<gene>
    <name evidence="1" type="ORF">PoB_005193100</name>
</gene>
<reference evidence="1 2" key="1">
    <citation type="journal article" date="2021" name="Elife">
        <title>Chloroplast acquisition without the gene transfer in kleptoplastic sea slugs, Plakobranchus ocellatus.</title>
        <authorList>
            <person name="Maeda T."/>
            <person name="Takahashi S."/>
            <person name="Yoshida T."/>
            <person name="Shimamura S."/>
            <person name="Takaki Y."/>
            <person name="Nagai Y."/>
            <person name="Toyoda A."/>
            <person name="Suzuki Y."/>
            <person name="Arimoto A."/>
            <person name="Ishii H."/>
            <person name="Satoh N."/>
            <person name="Nishiyama T."/>
            <person name="Hasebe M."/>
            <person name="Maruyama T."/>
            <person name="Minagawa J."/>
            <person name="Obokata J."/>
            <person name="Shigenobu S."/>
        </authorList>
    </citation>
    <scope>NUCLEOTIDE SEQUENCE [LARGE SCALE GENOMIC DNA]</scope>
</reference>
<keyword evidence="2" id="KW-1185">Reference proteome</keyword>
<name>A0AAV4C218_9GAST</name>
<dbReference type="EMBL" id="BLXT01005746">
    <property type="protein sequence ID" value="GFO25426.1"/>
    <property type="molecule type" value="Genomic_DNA"/>
</dbReference>
<evidence type="ECO:0000313" key="1">
    <source>
        <dbReference type="EMBL" id="GFO25426.1"/>
    </source>
</evidence>
<protein>
    <submittedName>
        <fullName evidence="1">Uncharacterized protein</fullName>
    </submittedName>
</protein>
<organism evidence="1 2">
    <name type="scientific">Plakobranchus ocellatus</name>
    <dbReference type="NCBI Taxonomy" id="259542"/>
    <lineage>
        <taxon>Eukaryota</taxon>
        <taxon>Metazoa</taxon>
        <taxon>Spiralia</taxon>
        <taxon>Lophotrochozoa</taxon>
        <taxon>Mollusca</taxon>
        <taxon>Gastropoda</taxon>
        <taxon>Heterobranchia</taxon>
        <taxon>Euthyneura</taxon>
        <taxon>Panpulmonata</taxon>
        <taxon>Sacoglossa</taxon>
        <taxon>Placobranchoidea</taxon>
        <taxon>Plakobranchidae</taxon>
        <taxon>Plakobranchus</taxon>
    </lineage>
</organism>
<comment type="caution">
    <text evidence="1">The sequence shown here is derived from an EMBL/GenBank/DDBJ whole genome shotgun (WGS) entry which is preliminary data.</text>
</comment>
<sequence>MESSITLVLPSELLVYGISQHSGSTVSISSPIFTTLALPSDLVVCGISLRSFLYCRLFTNLPLFMWQLLGLSGTKTRLRDHLGSLM</sequence>
<dbReference type="AlphaFoldDB" id="A0AAV4C218"/>
<proteinExistence type="predicted"/>
<accession>A0AAV4C218</accession>
<evidence type="ECO:0000313" key="2">
    <source>
        <dbReference type="Proteomes" id="UP000735302"/>
    </source>
</evidence>
<dbReference type="Proteomes" id="UP000735302">
    <property type="component" value="Unassembled WGS sequence"/>
</dbReference>